<dbReference type="Pfam" id="PF01582">
    <property type="entry name" value="TIR"/>
    <property type="match status" value="1"/>
</dbReference>
<sequence>MANSLIVSSSPAALRLHWDVFLSFRGEDTRHGFTKNLYDSLSKQDFRVFLDDSGMTQGDEIAPTLMEAIEDSALSIIILSPRYANSHWCLEELARICELKRLILPVFYQVDPSHVRRQKGPLEQDFMNHMERFGEEKVGKWREAMNKVGGISGFVFDTRSEDQLIRRLGNRILTELRKTPVGIANYTVGLDSRVEGFKKRFIDDKSNRVQVLGLHGMGGIGKTTLATALFNKLVGHFESRSFILNVKDISKEDGGLVKLQNKLLRDLSPNWPLVNNIDKGVAAIKMLVHEKRVLIVLDDVDDVSELNALAGNRSWYGEGSRVIVTTRNKAVLAEHLVNEFYDVRELGYPEALQLFSYHALRKDKPTEEYMNISKEIVSLTGGLPLALEVFGSTLFNERGLNRWEDALKKLQRIRPHNLQDVLQISYDELDEDEKHVFLDIACFFIKMGMKREEAIDILKGCGFSAETVITVLTSKCLIKIREDDELWMHDQLRDMGRQIVQHENLADPGGRSRLWDRGEIMSTLMRKKGTEIVHGIVMDFEKKNVRELDGLKSVRFFFGKDKRMER</sequence>
<dbReference type="Pfam" id="PF23282">
    <property type="entry name" value="WHD_ROQ1"/>
    <property type="match status" value="1"/>
</dbReference>
<dbReference type="SUPFAM" id="SSF52540">
    <property type="entry name" value="P-loop containing nucleoside triphosphate hydrolases"/>
    <property type="match status" value="1"/>
</dbReference>
<dbReference type="GO" id="GO:0043531">
    <property type="term" value="F:ADP binding"/>
    <property type="evidence" value="ECO:0007669"/>
    <property type="project" value="InterPro"/>
</dbReference>
<proteinExistence type="predicted"/>
<keyword evidence="3" id="KW-0611">Plant defense</keyword>
<dbReference type="Pfam" id="PF00931">
    <property type="entry name" value="NB-ARC"/>
    <property type="match status" value="1"/>
</dbReference>
<dbReference type="InterPro" id="IPR058192">
    <property type="entry name" value="WHD_ROQ1-like"/>
</dbReference>
<gene>
    <name evidence="5" type="ORF">POPTR_015G043501</name>
</gene>
<dbReference type="OMA" id="RCHNITE"/>
<dbReference type="SMART" id="SM00382">
    <property type="entry name" value="AAA"/>
    <property type="match status" value="1"/>
</dbReference>
<dbReference type="PRINTS" id="PR00364">
    <property type="entry name" value="DISEASERSIST"/>
</dbReference>
<evidence type="ECO:0000313" key="6">
    <source>
        <dbReference type="Proteomes" id="UP000006729"/>
    </source>
</evidence>
<dbReference type="EMBL" id="CM009304">
    <property type="protein sequence ID" value="RQP00582.1"/>
    <property type="molecule type" value="Genomic_DNA"/>
</dbReference>
<name>A0A3N7GYU3_POPTR</name>
<feature type="domain" description="TIR" evidence="4">
    <location>
        <begin position="16"/>
        <end position="176"/>
    </location>
</feature>
<dbReference type="Gene3D" id="3.40.50.10140">
    <property type="entry name" value="Toll/interleukin-1 receptor homology (TIR) domain"/>
    <property type="match status" value="1"/>
</dbReference>
<dbReference type="SMR" id="A0A3N7GYU3"/>
<dbReference type="InterPro" id="IPR036390">
    <property type="entry name" value="WH_DNA-bd_sf"/>
</dbReference>
<keyword evidence="2" id="KW-0677">Repeat</keyword>
<evidence type="ECO:0000256" key="2">
    <source>
        <dbReference type="ARBA" id="ARBA00022737"/>
    </source>
</evidence>
<dbReference type="GO" id="GO:0007165">
    <property type="term" value="P:signal transduction"/>
    <property type="evidence" value="ECO:0007669"/>
    <property type="project" value="InterPro"/>
</dbReference>
<keyword evidence="1" id="KW-0433">Leucine-rich repeat</keyword>
<dbReference type="PROSITE" id="PS50104">
    <property type="entry name" value="TIR"/>
    <property type="match status" value="1"/>
</dbReference>
<dbReference type="InterPro" id="IPR044974">
    <property type="entry name" value="Disease_R_plants"/>
</dbReference>
<accession>A0A3N7GYU3</accession>
<dbReference type="Proteomes" id="UP000006729">
    <property type="component" value="Chromosome 15"/>
</dbReference>
<organism evidence="5 6">
    <name type="scientific">Populus trichocarpa</name>
    <name type="common">Western balsam poplar</name>
    <name type="synonym">Populus balsamifera subsp. trichocarpa</name>
    <dbReference type="NCBI Taxonomy" id="3694"/>
    <lineage>
        <taxon>Eukaryota</taxon>
        <taxon>Viridiplantae</taxon>
        <taxon>Streptophyta</taxon>
        <taxon>Embryophyta</taxon>
        <taxon>Tracheophyta</taxon>
        <taxon>Spermatophyta</taxon>
        <taxon>Magnoliopsida</taxon>
        <taxon>eudicotyledons</taxon>
        <taxon>Gunneridae</taxon>
        <taxon>Pentapetalae</taxon>
        <taxon>rosids</taxon>
        <taxon>fabids</taxon>
        <taxon>Malpighiales</taxon>
        <taxon>Salicaceae</taxon>
        <taxon>Saliceae</taxon>
        <taxon>Populus</taxon>
    </lineage>
</organism>
<evidence type="ECO:0000259" key="4">
    <source>
        <dbReference type="PROSITE" id="PS50104"/>
    </source>
</evidence>
<reference evidence="5 6" key="1">
    <citation type="journal article" date="2006" name="Science">
        <title>The genome of black cottonwood, Populus trichocarpa (Torr. &amp; Gray).</title>
        <authorList>
            <person name="Tuskan G.A."/>
            <person name="Difazio S."/>
            <person name="Jansson S."/>
            <person name="Bohlmann J."/>
            <person name="Grigoriev I."/>
            <person name="Hellsten U."/>
            <person name="Putnam N."/>
            <person name="Ralph S."/>
            <person name="Rombauts S."/>
            <person name="Salamov A."/>
            <person name="Schein J."/>
            <person name="Sterck L."/>
            <person name="Aerts A."/>
            <person name="Bhalerao R.R."/>
            <person name="Bhalerao R.P."/>
            <person name="Blaudez D."/>
            <person name="Boerjan W."/>
            <person name="Brun A."/>
            <person name="Brunner A."/>
            <person name="Busov V."/>
            <person name="Campbell M."/>
            <person name="Carlson J."/>
            <person name="Chalot M."/>
            <person name="Chapman J."/>
            <person name="Chen G.L."/>
            <person name="Cooper D."/>
            <person name="Coutinho P.M."/>
            <person name="Couturier J."/>
            <person name="Covert S."/>
            <person name="Cronk Q."/>
            <person name="Cunningham R."/>
            <person name="Davis J."/>
            <person name="Degroeve S."/>
            <person name="Dejardin A."/>
            <person name="Depamphilis C."/>
            <person name="Detter J."/>
            <person name="Dirks B."/>
            <person name="Dubchak I."/>
            <person name="Duplessis S."/>
            <person name="Ehlting J."/>
            <person name="Ellis B."/>
            <person name="Gendler K."/>
            <person name="Goodstein D."/>
            <person name="Gribskov M."/>
            <person name="Grimwood J."/>
            <person name="Groover A."/>
            <person name="Gunter L."/>
            <person name="Hamberger B."/>
            <person name="Heinze B."/>
            <person name="Helariutta Y."/>
            <person name="Henrissat B."/>
            <person name="Holligan D."/>
            <person name="Holt R."/>
            <person name="Huang W."/>
            <person name="Islam-Faridi N."/>
            <person name="Jones S."/>
            <person name="Jones-Rhoades M."/>
            <person name="Jorgensen R."/>
            <person name="Joshi C."/>
            <person name="Kangasjarvi J."/>
            <person name="Karlsson J."/>
            <person name="Kelleher C."/>
            <person name="Kirkpatrick R."/>
            <person name="Kirst M."/>
            <person name="Kohler A."/>
            <person name="Kalluri U."/>
            <person name="Larimer F."/>
            <person name="Leebens-Mack J."/>
            <person name="Leple J.C."/>
            <person name="Locascio P."/>
            <person name="Lou Y."/>
            <person name="Lucas S."/>
            <person name="Martin F."/>
            <person name="Montanini B."/>
            <person name="Napoli C."/>
            <person name="Nelson D.R."/>
            <person name="Nelson C."/>
            <person name="Nieminen K."/>
            <person name="Nilsson O."/>
            <person name="Pereda V."/>
            <person name="Peter G."/>
            <person name="Philippe R."/>
            <person name="Pilate G."/>
            <person name="Poliakov A."/>
            <person name="Razumovskaya J."/>
            <person name="Richardson P."/>
            <person name="Rinaldi C."/>
            <person name="Ritland K."/>
            <person name="Rouze P."/>
            <person name="Ryaboy D."/>
            <person name="Schmutz J."/>
            <person name="Schrader J."/>
            <person name="Segerman B."/>
            <person name="Shin H."/>
            <person name="Siddiqui A."/>
            <person name="Sterky F."/>
            <person name="Terry A."/>
            <person name="Tsai C.J."/>
            <person name="Uberbacher E."/>
            <person name="Unneberg P."/>
            <person name="Vahala J."/>
            <person name="Wall K."/>
            <person name="Wessler S."/>
            <person name="Yang G."/>
            <person name="Yin T."/>
            <person name="Douglas C."/>
            <person name="Marra M."/>
            <person name="Sandberg G."/>
            <person name="Van de Peer Y."/>
            <person name="Rokhsar D."/>
        </authorList>
    </citation>
    <scope>NUCLEOTIDE SEQUENCE [LARGE SCALE GENOMIC DNA]</scope>
    <source>
        <strain evidence="6">cv. Nisqually</strain>
    </source>
</reference>
<dbReference type="SUPFAM" id="SSF46785">
    <property type="entry name" value="Winged helix' DNA-binding domain"/>
    <property type="match status" value="1"/>
</dbReference>
<keyword evidence="6" id="KW-1185">Reference proteome</keyword>
<evidence type="ECO:0000256" key="1">
    <source>
        <dbReference type="ARBA" id="ARBA00022614"/>
    </source>
</evidence>
<dbReference type="InterPro" id="IPR003593">
    <property type="entry name" value="AAA+_ATPase"/>
</dbReference>
<dbReference type="SMART" id="SM00255">
    <property type="entry name" value="TIR"/>
    <property type="match status" value="1"/>
</dbReference>
<dbReference type="InterPro" id="IPR000157">
    <property type="entry name" value="TIR_dom"/>
</dbReference>
<dbReference type="Gramene" id="Potri.015G043501.1.v4.1">
    <property type="protein sequence ID" value="Potri.015G043501.1.v4.1"/>
    <property type="gene ID" value="Potri.015G043501.v4.1"/>
</dbReference>
<dbReference type="GO" id="GO:0006952">
    <property type="term" value="P:defense response"/>
    <property type="evidence" value="ECO:0007669"/>
    <property type="project" value="UniProtKB-KW"/>
</dbReference>
<dbReference type="Gene3D" id="1.10.8.430">
    <property type="entry name" value="Helical domain of apoptotic protease-activating factors"/>
    <property type="match status" value="1"/>
</dbReference>
<dbReference type="InterPro" id="IPR035897">
    <property type="entry name" value="Toll_tir_struct_dom_sf"/>
</dbReference>
<evidence type="ECO:0000256" key="3">
    <source>
        <dbReference type="ARBA" id="ARBA00022821"/>
    </source>
</evidence>
<dbReference type="InterPro" id="IPR002182">
    <property type="entry name" value="NB-ARC"/>
</dbReference>
<protein>
    <recommendedName>
        <fullName evidence="4">TIR domain-containing protein</fullName>
    </recommendedName>
</protein>
<dbReference type="InterPro" id="IPR042197">
    <property type="entry name" value="Apaf_helical"/>
</dbReference>
<dbReference type="PANTHER" id="PTHR11017">
    <property type="entry name" value="LEUCINE-RICH REPEAT-CONTAINING PROTEIN"/>
    <property type="match status" value="1"/>
</dbReference>
<dbReference type="InterPro" id="IPR027417">
    <property type="entry name" value="P-loop_NTPase"/>
</dbReference>
<dbReference type="Gene3D" id="3.40.50.300">
    <property type="entry name" value="P-loop containing nucleotide triphosphate hydrolases"/>
    <property type="match status" value="1"/>
</dbReference>
<dbReference type="AlphaFoldDB" id="A0A3N7GYU3"/>
<evidence type="ECO:0000313" key="5">
    <source>
        <dbReference type="EMBL" id="RQP00582.1"/>
    </source>
</evidence>
<dbReference type="PANTHER" id="PTHR11017:SF385">
    <property type="entry name" value="DISEASE RESISTANCE PROTEIN (TIR-NBS-LRR CLASS)-RELATED"/>
    <property type="match status" value="1"/>
</dbReference>
<dbReference type="InParanoid" id="A0A3N7GYU3"/>
<dbReference type="SUPFAM" id="SSF52200">
    <property type="entry name" value="Toll/Interleukin receptor TIR domain"/>
    <property type="match status" value="1"/>
</dbReference>